<dbReference type="AlphaFoldDB" id="A0A2U9IBN3"/>
<dbReference type="RefSeq" id="WP_110269302.1">
    <property type="nucleotide sequence ID" value="NZ_CP029289.2"/>
</dbReference>
<keyword evidence="3" id="KW-1185">Reference proteome</keyword>
<dbReference type="InterPro" id="IPR012341">
    <property type="entry name" value="6hp_glycosidase-like_sf"/>
</dbReference>
<reference evidence="2 3" key="1">
    <citation type="submission" date="2018-05" db="EMBL/GenBank/DDBJ databases">
        <title>Complete Genome Sequences of Extremely Thermoacidophilic, Metal-Mobilizing Type-Strain Members of the Archaeal Family Sulfolobaceae: Acidianus brierleyi DSM-1651T, Acidianus sulfidivorans DSM-18786T, Metallosphaera hakonensis DSM-7519T, and Metallosphaera prunae DSM-10039T.</title>
        <authorList>
            <person name="Counts J.A."/>
            <person name="Kelly R.M."/>
        </authorList>
    </citation>
    <scope>NUCLEOTIDE SEQUENCE [LARGE SCALE GENOMIC DNA]</scope>
    <source>
        <strain evidence="2 3">DSM 1651</strain>
    </source>
</reference>
<dbReference type="InterPro" id="IPR008928">
    <property type="entry name" value="6-hairpin_glycosidase_sf"/>
</dbReference>
<organism evidence="2 3">
    <name type="scientific">Acidianus brierleyi</name>
    <dbReference type="NCBI Taxonomy" id="41673"/>
    <lineage>
        <taxon>Archaea</taxon>
        <taxon>Thermoproteota</taxon>
        <taxon>Thermoprotei</taxon>
        <taxon>Sulfolobales</taxon>
        <taxon>Sulfolobaceae</taxon>
        <taxon>Acidianus</taxon>
    </lineage>
</organism>
<dbReference type="GO" id="GO:0004553">
    <property type="term" value="F:hydrolase activity, hydrolyzing O-glycosyl compounds"/>
    <property type="evidence" value="ECO:0007669"/>
    <property type="project" value="TreeGrafter"/>
</dbReference>
<dbReference type="Proteomes" id="UP000248044">
    <property type="component" value="Chromosome"/>
</dbReference>
<accession>A0A2U9IBN3</accession>
<proteinExistence type="predicted"/>
<dbReference type="OrthoDB" id="36362at2157"/>
<dbReference type="Gene3D" id="1.50.10.10">
    <property type="match status" value="1"/>
</dbReference>
<dbReference type="InterPro" id="IPR011613">
    <property type="entry name" value="GH15-like"/>
</dbReference>
<evidence type="ECO:0000313" key="2">
    <source>
        <dbReference type="EMBL" id="AWR93418.1"/>
    </source>
</evidence>
<dbReference type="GeneID" id="36830716"/>
<dbReference type="Pfam" id="PF00723">
    <property type="entry name" value="Glyco_hydro_15"/>
    <property type="match status" value="1"/>
</dbReference>
<protein>
    <submittedName>
        <fullName evidence="2">Glucan 1,3-alpha-glucosidase</fullName>
    </submittedName>
</protein>
<dbReference type="PANTHER" id="PTHR31616:SF13">
    <property type="entry name" value="GLUCAN 1,4-ALPHA-GLUCOSIDASE"/>
    <property type="match status" value="1"/>
</dbReference>
<feature type="domain" description="GH15-like" evidence="1">
    <location>
        <begin position="273"/>
        <end position="608"/>
    </location>
</feature>
<dbReference type="SUPFAM" id="SSF48208">
    <property type="entry name" value="Six-hairpin glycosidases"/>
    <property type="match status" value="1"/>
</dbReference>
<dbReference type="GO" id="GO:0005975">
    <property type="term" value="P:carbohydrate metabolic process"/>
    <property type="evidence" value="ECO:0007669"/>
    <property type="project" value="InterPro"/>
</dbReference>
<gene>
    <name evidence="2" type="ORF">DFR85_01130</name>
</gene>
<name>A0A2U9IBN3_9CREN</name>
<dbReference type="PANTHER" id="PTHR31616">
    <property type="entry name" value="TREHALASE"/>
    <property type="match status" value="1"/>
</dbReference>
<sequence>MRYASLGNGKLLINLDENGRIVDIYYPYIGLENQISGIPIRKALWDGENLKFDLDWKTEVSYLDNNNVVEIKSDLEKPKISITSYDFVDIDQPIYYSIIKILNHDNIKRNIKLFYYHDFNIYSNPFGDTALFDPYTFSVIHYKSKRYFATKLLSTSNIDMDFTTSKDDITRDMEDGKLSKNPIAHGNVQSAIGIDIEIEPLSFGKVYYVIAAEKTLEGIRNLINRISPAEIESKFVSNYMFWKSWLSKGNKLSNELSRLYNISLLIIKNHMDINGSFIASSDYSFVNLYGDSYQYCWPRDCAYAAYALDVAGYGELVVKHFNFIKDIINDEGFLYHKYNPNKTLASSWHPWYYEGKRIYPIQEDETALEVWSIGSHYEKYKDLDELIAIYKRVVKPSMYFMMRFVEDGLPKPSFDLWEERYGIHLFTVATVYGGLIKGSLLARDMGDETLGNDAEDVAKVMIEETKKKMVYNGRFIRRIDEYGNIDYTVDASMYAPYFFGMFNINDPLVVNTMKMIENKLIVNGGVIRYENDYYQRRKNLPNPWIITTLWLTEYYADAGNTSKAKSLIEWVNLRATKSGLLPEQVDPENFTSTSVIPLVWSHAEYIIALNKYLAKSNIQ</sequence>
<evidence type="ECO:0000313" key="3">
    <source>
        <dbReference type="Proteomes" id="UP000248044"/>
    </source>
</evidence>
<dbReference type="KEGG" id="abri:DFR85_01130"/>
<dbReference type="EMBL" id="CP029289">
    <property type="protein sequence ID" value="AWR93418.1"/>
    <property type="molecule type" value="Genomic_DNA"/>
</dbReference>
<evidence type="ECO:0000259" key="1">
    <source>
        <dbReference type="Pfam" id="PF00723"/>
    </source>
</evidence>